<dbReference type="Pfam" id="PF12690">
    <property type="entry name" value="BsuPI"/>
    <property type="match status" value="1"/>
</dbReference>
<organism evidence="2">
    <name type="scientific">marine metagenome</name>
    <dbReference type="NCBI Taxonomy" id="408172"/>
    <lineage>
        <taxon>unclassified sequences</taxon>
        <taxon>metagenomes</taxon>
        <taxon>ecological metagenomes</taxon>
    </lineage>
</organism>
<accession>A0A382FXB4</accession>
<dbReference type="InterPro" id="IPR038144">
    <property type="entry name" value="IPI"/>
</dbReference>
<dbReference type="EMBL" id="UINC01052178">
    <property type="protein sequence ID" value="SVB67205.1"/>
    <property type="molecule type" value="Genomic_DNA"/>
</dbReference>
<evidence type="ECO:0000313" key="2">
    <source>
        <dbReference type="EMBL" id="SVB67205.1"/>
    </source>
</evidence>
<protein>
    <recommendedName>
        <fullName evidence="1">Intracellular proteinase inhibitor BsuPI domain-containing protein</fullName>
    </recommendedName>
</protein>
<feature type="non-terminal residue" evidence="2">
    <location>
        <position position="116"/>
    </location>
</feature>
<feature type="domain" description="Intracellular proteinase inhibitor BsuPI" evidence="1">
    <location>
        <begin position="39"/>
        <end position="116"/>
    </location>
</feature>
<reference evidence="2" key="1">
    <citation type="submission" date="2018-05" db="EMBL/GenBank/DDBJ databases">
        <authorList>
            <person name="Lanie J.A."/>
            <person name="Ng W.-L."/>
            <person name="Kazmierczak K.M."/>
            <person name="Andrzejewski T.M."/>
            <person name="Davidsen T.M."/>
            <person name="Wayne K.J."/>
            <person name="Tettelin H."/>
            <person name="Glass J.I."/>
            <person name="Rusch D."/>
            <person name="Podicherti R."/>
            <person name="Tsui H.-C.T."/>
            <person name="Winkler M.E."/>
        </authorList>
    </citation>
    <scope>NUCLEOTIDE SEQUENCE</scope>
</reference>
<evidence type="ECO:0000259" key="1">
    <source>
        <dbReference type="Pfam" id="PF12690"/>
    </source>
</evidence>
<dbReference type="Gene3D" id="2.60.40.2360">
    <property type="entry name" value="Intracellular proteinase inhibitor BsuPI"/>
    <property type="match status" value="1"/>
</dbReference>
<dbReference type="AlphaFoldDB" id="A0A382FXB4"/>
<name>A0A382FXB4_9ZZZZ</name>
<proteinExistence type="predicted"/>
<gene>
    <name evidence="2" type="ORF">METZ01_LOCUS220059</name>
</gene>
<dbReference type="InterPro" id="IPR020481">
    <property type="entry name" value="Intracell_prot_inh_BsuPI"/>
</dbReference>
<feature type="non-terminal residue" evidence="2">
    <location>
        <position position="1"/>
    </location>
</feature>
<sequence>VLVIGKALVHCALITLSACGARSEQLEPANRVQVAVSVTADQETYAPGDVIELRLELQNDTDRPLVLDFSTSQRYDFTILGSEGDTVWSSSAGRNFMQMLGQETVQPGQNLLYSEQ</sequence>